<dbReference type="Proteomes" id="UP000663862">
    <property type="component" value="Unassembled WGS sequence"/>
</dbReference>
<organism evidence="9 12">
    <name type="scientific">Rotaria socialis</name>
    <dbReference type="NCBI Taxonomy" id="392032"/>
    <lineage>
        <taxon>Eukaryota</taxon>
        <taxon>Metazoa</taxon>
        <taxon>Spiralia</taxon>
        <taxon>Gnathifera</taxon>
        <taxon>Rotifera</taxon>
        <taxon>Eurotatoria</taxon>
        <taxon>Bdelloidea</taxon>
        <taxon>Philodinida</taxon>
        <taxon>Philodinidae</taxon>
        <taxon>Rotaria</taxon>
    </lineage>
</organism>
<evidence type="ECO:0000256" key="2">
    <source>
        <dbReference type="ARBA" id="ARBA00022803"/>
    </source>
</evidence>
<sequence length="172" mass="19885">MAQLMLNVEHFDQVEELFNGLLVNHSNDTDTTFIYHQLGSLKQHQSKYQEAVTFHAKTLAIDRRTIPEDDTSLAPVYGTFAALYNQMDDYTRALELYEKLHKIGEQRLPPCHQDFANCYYNNIGEVYKNVGDYSKAFPSLEKELIIKQKLLSSTHSDIKEAINSIEIVKKQR</sequence>
<dbReference type="EMBL" id="CAJOBP010000770">
    <property type="protein sequence ID" value="CAF4218483.1"/>
    <property type="molecule type" value="Genomic_DNA"/>
</dbReference>
<dbReference type="EMBL" id="CAJNXB010003106">
    <property type="protein sequence ID" value="CAF3297976.1"/>
    <property type="molecule type" value="Genomic_DNA"/>
</dbReference>
<evidence type="ECO:0000256" key="3">
    <source>
        <dbReference type="PROSITE-ProRule" id="PRU00339"/>
    </source>
</evidence>
<dbReference type="EMBL" id="CAJNYU010002520">
    <property type="protein sequence ID" value="CAF3561658.1"/>
    <property type="molecule type" value="Genomic_DNA"/>
</dbReference>
<dbReference type="PANTHER" id="PTHR45641:SF19">
    <property type="entry name" value="NEPHROCYSTIN-3"/>
    <property type="match status" value="1"/>
</dbReference>
<feature type="repeat" description="TPR" evidence="3">
    <location>
        <begin position="74"/>
        <end position="107"/>
    </location>
</feature>
<evidence type="ECO:0000313" key="12">
    <source>
        <dbReference type="Proteomes" id="UP000663873"/>
    </source>
</evidence>
<dbReference type="Gene3D" id="1.25.40.10">
    <property type="entry name" value="Tetratricopeptide repeat domain"/>
    <property type="match status" value="1"/>
</dbReference>
<dbReference type="Pfam" id="PF13374">
    <property type="entry name" value="TPR_10"/>
    <property type="match status" value="1"/>
</dbReference>
<dbReference type="EMBL" id="CAJOBR010000455">
    <property type="protein sequence ID" value="CAF4511305.1"/>
    <property type="molecule type" value="Genomic_DNA"/>
</dbReference>
<dbReference type="AlphaFoldDB" id="A0A820CJ44"/>
<dbReference type="EMBL" id="CAJOBO010000231">
    <property type="protein sequence ID" value="CAF4169027.1"/>
    <property type="molecule type" value="Genomic_DNA"/>
</dbReference>
<dbReference type="SMART" id="SM00028">
    <property type="entry name" value="TPR"/>
    <property type="match status" value="3"/>
</dbReference>
<dbReference type="EMBL" id="CAJNYD010000074">
    <property type="protein sequence ID" value="CAF3210138.1"/>
    <property type="molecule type" value="Genomic_DNA"/>
</dbReference>
<evidence type="ECO:0000313" key="10">
    <source>
        <dbReference type="EMBL" id="CAF4355671.1"/>
    </source>
</evidence>
<dbReference type="EMBL" id="CAJNYT010004770">
    <property type="protein sequence ID" value="CAF3689059.1"/>
    <property type="molecule type" value="Genomic_DNA"/>
</dbReference>
<dbReference type="Proteomes" id="UP000663825">
    <property type="component" value="Unassembled WGS sequence"/>
</dbReference>
<dbReference type="Proteomes" id="UP000663872">
    <property type="component" value="Unassembled WGS sequence"/>
</dbReference>
<keyword evidence="1" id="KW-0677">Repeat</keyword>
<proteinExistence type="predicted"/>
<dbReference type="Proteomes" id="UP000663833">
    <property type="component" value="Unassembled WGS sequence"/>
</dbReference>
<dbReference type="Proteomes" id="UP000663851">
    <property type="component" value="Unassembled WGS sequence"/>
</dbReference>
<evidence type="ECO:0000313" key="7">
    <source>
        <dbReference type="EMBL" id="CAF3689059.1"/>
    </source>
</evidence>
<evidence type="ECO:0000313" key="9">
    <source>
        <dbReference type="EMBL" id="CAF4218483.1"/>
    </source>
</evidence>
<keyword evidence="2 3" id="KW-0802">TPR repeat</keyword>
<dbReference type="OrthoDB" id="286233at2759"/>
<comment type="caution">
    <text evidence="9">The sequence shown here is derived from an EMBL/GenBank/DDBJ whole genome shotgun (WGS) entry which is preliminary data.</text>
</comment>
<evidence type="ECO:0000313" key="4">
    <source>
        <dbReference type="EMBL" id="CAF3210138.1"/>
    </source>
</evidence>
<dbReference type="EMBL" id="CAJOBQ010000440">
    <property type="protein sequence ID" value="CAF4355671.1"/>
    <property type="molecule type" value="Genomic_DNA"/>
</dbReference>
<dbReference type="SUPFAM" id="SSF48452">
    <property type="entry name" value="TPR-like"/>
    <property type="match status" value="1"/>
</dbReference>
<dbReference type="Proteomes" id="UP000663848">
    <property type="component" value="Unassembled WGS sequence"/>
</dbReference>
<evidence type="ECO:0000313" key="8">
    <source>
        <dbReference type="EMBL" id="CAF4169027.1"/>
    </source>
</evidence>
<keyword evidence="12" id="KW-1185">Reference proteome</keyword>
<dbReference type="PROSITE" id="PS50005">
    <property type="entry name" value="TPR"/>
    <property type="match status" value="1"/>
</dbReference>
<reference evidence="9" key="1">
    <citation type="submission" date="2021-02" db="EMBL/GenBank/DDBJ databases">
        <authorList>
            <person name="Nowell W R."/>
        </authorList>
    </citation>
    <scope>NUCLEOTIDE SEQUENCE</scope>
</reference>
<accession>A0A820CJ44</accession>
<name>A0A820CJ44_9BILA</name>
<dbReference type="Proteomes" id="UP000663869">
    <property type="component" value="Unassembled WGS sequence"/>
</dbReference>
<protein>
    <submittedName>
        <fullName evidence="9">Uncharacterized protein</fullName>
    </submittedName>
</protein>
<evidence type="ECO:0000313" key="11">
    <source>
        <dbReference type="EMBL" id="CAF4511305.1"/>
    </source>
</evidence>
<evidence type="ECO:0000313" key="6">
    <source>
        <dbReference type="EMBL" id="CAF3561658.1"/>
    </source>
</evidence>
<dbReference type="InterPro" id="IPR011990">
    <property type="entry name" value="TPR-like_helical_dom_sf"/>
</dbReference>
<dbReference type="PANTHER" id="PTHR45641">
    <property type="entry name" value="TETRATRICOPEPTIDE REPEAT PROTEIN (AFU_ORTHOLOGUE AFUA_6G03870)"/>
    <property type="match status" value="1"/>
</dbReference>
<evidence type="ECO:0000256" key="1">
    <source>
        <dbReference type="ARBA" id="ARBA00022737"/>
    </source>
</evidence>
<gene>
    <name evidence="6" type="ORF">FME351_LOCUS19993</name>
    <name evidence="7" type="ORF">GRG538_LOCUS27562</name>
    <name evidence="8" type="ORF">HFQ381_LOCUS5476</name>
    <name evidence="4" type="ORF">LUA448_LOCUS2721</name>
    <name evidence="11" type="ORF">QYT958_LOCUS5484</name>
    <name evidence="5" type="ORF">TIS948_LOCUS18095</name>
    <name evidence="10" type="ORF">TSG867_LOCUS9856</name>
    <name evidence="9" type="ORF">UJA718_LOCUS7583</name>
</gene>
<evidence type="ECO:0000313" key="5">
    <source>
        <dbReference type="EMBL" id="CAF3297976.1"/>
    </source>
</evidence>
<dbReference type="Proteomes" id="UP000663873">
    <property type="component" value="Unassembled WGS sequence"/>
</dbReference>
<dbReference type="InterPro" id="IPR019734">
    <property type="entry name" value="TPR_rpt"/>
</dbReference>
<dbReference type="Pfam" id="PF13424">
    <property type="entry name" value="TPR_12"/>
    <property type="match status" value="1"/>
</dbReference>